<dbReference type="Proteomes" id="UP000251241">
    <property type="component" value="Unassembled WGS sequence"/>
</dbReference>
<gene>
    <name evidence="1" type="ORF">NCTC11343_03755</name>
</gene>
<dbReference type="RefSeq" id="WP_070563085.1">
    <property type="nucleotide sequence ID" value="NZ_CP069793.1"/>
</dbReference>
<dbReference type="GeneID" id="97182440"/>
<evidence type="ECO:0008006" key="3">
    <source>
        <dbReference type="Google" id="ProtNLM"/>
    </source>
</evidence>
<dbReference type="Gene3D" id="2.50.20.10">
    <property type="entry name" value="Lipoprotein localisation LolA/LolB/LppX"/>
    <property type="match status" value="1"/>
</dbReference>
<evidence type="ECO:0000313" key="2">
    <source>
        <dbReference type="Proteomes" id="UP000251241"/>
    </source>
</evidence>
<dbReference type="InterPro" id="IPR025634">
    <property type="entry name" value="DUF4292"/>
</dbReference>
<dbReference type="PROSITE" id="PS51257">
    <property type="entry name" value="PROKAR_LIPOPROTEIN"/>
    <property type="match status" value="1"/>
</dbReference>
<dbReference type="Pfam" id="PF14125">
    <property type="entry name" value="DUF4292"/>
    <property type="match status" value="1"/>
</dbReference>
<name>A0A2X2JHT8_SPHMU</name>
<organism evidence="1 2">
    <name type="scientific">Sphingobacterium multivorum</name>
    <dbReference type="NCBI Taxonomy" id="28454"/>
    <lineage>
        <taxon>Bacteria</taxon>
        <taxon>Pseudomonadati</taxon>
        <taxon>Bacteroidota</taxon>
        <taxon>Sphingobacteriia</taxon>
        <taxon>Sphingobacteriales</taxon>
        <taxon>Sphingobacteriaceae</taxon>
        <taxon>Sphingobacterium</taxon>
    </lineage>
</organism>
<proteinExistence type="predicted"/>
<dbReference type="EMBL" id="UAUU01000011">
    <property type="protein sequence ID" value="SPZ91716.1"/>
    <property type="molecule type" value="Genomic_DNA"/>
</dbReference>
<evidence type="ECO:0000313" key="1">
    <source>
        <dbReference type="EMBL" id="SPZ91716.1"/>
    </source>
</evidence>
<accession>A0A2X2JHT8</accession>
<sequence>MWNKIVWVSAVVLLLSSCSSKKKLLKGADLKAENELTIKDNTREAKKNSLRDLFLTNLNYSTFSGKAKMRLDLGKDNYDVTSTIRIEKDKRIWISISATLGIEVARVLITPDSVQILNKFQSEYMVKPFDYLYRFASPDLTFGNLQDLLLANLSVNLLSDIDQVNFKQDSMSVQLDGKLNELDFLYKLNNNNRPYQFRLAQLSKKQLLEANYGEYAMASGQEFPMLLKMIISDGRQEIKTEINFNKVTFNEPVEMPFSVSSRYKVIR</sequence>
<dbReference type="AlphaFoldDB" id="A0A2X2JHT8"/>
<protein>
    <recommendedName>
        <fullName evidence="3">DUF4292 domain-containing protein</fullName>
    </recommendedName>
</protein>
<reference evidence="1 2" key="1">
    <citation type="submission" date="2018-06" db="EMBL/GenBank/DDBJ databases">
        <authorList>
            <consortium name="Pathogen Informatics"/>
            <person name="Doyle S."/>
        </authorList>
    </citation>
    <scope>NUCLEOTIDE SEQUENCE [LARGE SCALE GENOMIC DNA]</scope>
    <source>
        <strain evidence="1 2">NCTC11343</strain>
    </source>
</reference>